<evidence type="ECO:0000313" key="1">
    <source>
        <dbReference type="EMBL" id="MEC7057396.1"/>
    </source>
</evidence>
<organism evidence="1 2">
    <name type="scientific">Streptomyces violaceochromogenes</name>
    <dbReference type="NCBI Taxonomy" id="67377"/>
    <lineage>
        <taxon>Bacteria</taxon>
        <taxon>Bacillati</taxon>
        <taxon>Actinomycetota</taxon>
        <taxon>Actinomycetes</taxon>
        <taxon>Kitasatosporales</taxon>
        <taxon>Streptomycetaceae</taxon>
        <taxon>Streptomyces</taxon>
    </lineage>
</organism>
<name>A0ABU6M6H7_9ACTN</name>
<keyword evidence="2" id="KW-1185">Reference proteome</keyword>
<dbReference type="EMBL" id="JAYXNZ010000002">
    <property type="protein sequence ID" value="MEC7057396.1"/>
    <property type="molecule type" value="Genomic_DNA"/>
</dbReference>
<gene>
    <name evidence="1" type="ORF">RFN57_34695</name>
</gene>
<proteinExistence type="predicted"/>
<accession>A0ABU6M6H7</accession>
<reference evidence="1 2" key="1">
    <citation type="submission" date="2024-01" db="EMBL/GenBank/DDBJ databases">
        <title>Genome analysis.</title>
        <authorList>
            <person name="Zhang K."/>
        </authorList>
    </citation>
    <scope>NUCLEOTIDE SEQUENCE [LARGE SCALE GENOMIC DNA]</scope>
    <source>
        <strain evidence="1 2">CGMCC 4.1753</strain>
    </source>
</reference>
<evidence type="ECO:0000313" key="2">
    <source>
        <dbReference type="Proteomes" id="UP001353952"/>
    </source>
</evidence>
<protein>
    <submittedName>
        <fullName evidence="1">Uncharacterized protein</fullName>
    </submittedName>
</protein>
<dbReference type="Proteomes" id="UP001353952">
    <property type="component" value="Unassembled WGS sequence"/>
</dbReference>
<sequence>MVHVRGNEDGDSLVVHTTRLFIDGPMRRVLELAAAVRDSEGTLPLDAELRRFIRTTHATVATEWVCPIETVTALLDHVAGLCAEGAEAAPQEFHGLLERAGAGTDAAAYLHSLARTIRTLAQNSQDDYDELPLSRWEVEVRFPRLSGFGVNWVYDGEYATLQDSLQAAVDSEHPYCGEFLAPLAAEAQSALVLFPGEQAMEDRLSPVVEWATPQALRHLLQAVDDHMQREHTAPS</sequence>
<dbReference type="RefSeq" id="WP_327785380.1">
    <property type="nucleotide sequence ID" value="NZ_JAYXNZ010000002.1"/>
</dbReference>
<comment type="caution">
    <text evidence="1">The sequence shown here is derived from an EMBL/GenBank/DDBJ whole genome shotgun (WGS) entry which is preliminary data.</text>
</comment>